<dbReference type="InterPro" id="IPR024079">
    <property type="entry name" value="MetalloPept_cat_dom_sf"/>
</dbReference>
<keyword evidence="3 6" id="KW-0378">Hydrolase</keyword>
<keyword evidence="2 6" id="KW-0479">Metal-binding</keyword>
<protein>
    <recommendedName>
        <fullName evidence="7">Metalloendopeptidase</fullName>
        <ecNumber evidence="7">3.4.24.-</ecNumber>
    </recommendedName>
</protein>
<organism evidence="9 10">
    <name type="scientific">Rotaria socialis</name>
    <dbReference type="NCBI Taxonomy" id="392032"/>
    <lineage>
        <taxon>Eukaryota</taxon>
        <taxon>Metazoa</taxon>
        <taxon>Spiralia</taxon>
        <taxon>Gnathifera</taxon>
        <taxon>Rotifera</taxon>
        <taxon>Eurotatoria</taxon>
        <taxon>Bdelloidea</taxon>
        <taxon>Philodinida</taxon>
        <taxon>Philodinidae</taxon>
        <taxon>Rotaria</taxon>
    </lineage>
</organism>
<dbReference type="PRINTS" id="PR00480">
    <property type="entry name" value="ASTACIN"/>
</dbReference>
<evidence type="ECO:0000256" key="3">
    <source>
        <dbReference type="ARBA" id="ARBA00022801"/>
    </source>
</evidence>
<evidence type="ECO:0000313" key="9">
    <source>
        <dbReference type="EMBL" id="CAF3324914.1"/>
    </source>
</evidence>
<dbReference type="PANTHER" id="PTHR10127:SF780">
    <property type="entry name" value="METALLOENDOPEPTIDASE"/>
    <property type="match status" value="1"/>
</dbReference>
<comment type="caution">
    <text evidence="9">The sequence shown here is derived from an EMBL/GenBank/DDBJ whole genome shotgun (WGS) entry which is preliminary data.</text>
</comment>
<comment type="caution">
    <text evidence="6">Lacks conserved residue(s) required for the propagation of feature annotation.</text>
</comment>
<feature type="binding site" evidence="6">
    <location>
        <position position="186"/>
    </location>
    <ligand>
        <name>Zn(2+)</name>
        <dbReference type="ChEBI" id="CHEBI:29105"/>
        <note>catalytic</note>
    </ligand>
</feature>
<feature type="binding site" evidence="6">
    <location>
        <position position="196"/>
    </location>
    <ligand>
        <name>Zn(2+)</name>
        <dbReference type="ChEBI" id="CHEBI:29105"/>
        <note>catalytic</note>
    </ligand>
</feature>
<dbReference type="Proteomes" id="UP000663869">
    <property type="component" value="Unassembled WGS sequence"/>
</dbReference>
<evidence type="ECO:0000256" key="6">
    <source>
        <dbReference type="PROSITE-ProRule" id="PRU01211"/>
    </source>
</evidence>
<dbReference type="AlphaFoldDB" id="A0A817U2F0"/>
<reference evidence="9" key="1">
    <citation type="submission" date="2021-02" db="EMBL/GenBank/DDBJ databases">
        <authorList>
            <person name="Nowell W R."/>
        </authorList>
    </citation>
    <scope>NUCLEOTIDE SEQUENCE</scope>
</reference>
<dbReference type="SMART" id="SM00235">
    <property type="entry name" value="ZnMc"/>
    <property type="match status" value="1"/>
</dbReference>
<name>A0A817U2F0_9BILA</name>
<dbReference type="GO" id="GO:0008270">
    <property type="term" value="F:zinc ion binding"/>
    <property type="evidence" value="ECO:0007669"/>
    <property type="project" value="UniProtKB-UniRule"/>
</dbReference>
<proteinExistence type="predicted"/>
<dbReference type="EMBL" id="CAJNYU010000039">
    <property type="protein sequence ID" value="CAF3324914.1"/>
    <property type="molecule type" value="Genomic_DNA"/>
</dbReference>
<dbReference type="Pfam" id="PF01400">
    <property type="entry name" value="Astacin"/>
    <property type="match status" value="1"/>
</dbReference>
<dbReference type="PROSITE" id="PS51864">
    <property type="entry name" value="ASTACIN"/>
    <property type="match status" value="1"/>
</dbReference>
<dbReference type="Gene3D" id="3.40.390.10">
    <property type="entry name" value="Collagenase (Catalytic Domain)"/>
    <property type="match status" value="1"/>
</dbReference>
<comment type="cofactor">
    <cofactor evidence="6 7">
        <name>Zn(2+)</name>
        <dbReference type="ChEBI" id="CHEBI:29105"/>
    </cofactor>
    <text evidence="6 7">Binds 1 zinc ion per subunit.</text>
</comment>
<dbReference type="InterPro" id="IPR006026">
    <property type="entry name" value="Peptidase_Metallo"/>
</dbReference>
<evidence type="ECO:0000256" key="7">
    <source>
        <dbReference type="RuleBase" id="RU361183"/>
    </source>
</evidence>
<dbReference type="GO" id="GO:0006508">
    <property type="term" value="P:proteolysis"/>
    <property type="evidence" value="ECO:0007669"/>
    <property type="project" value="UniProtKB-KW"/>
</dbReference>
<evidence type="ECO:0000256" key="1">
    <source>
        <dbReference type="ARBA" id="ARBA00022670"/>
    </source>
</evidence>
<dbReference type="SUPFAM" id="SSF55486">
    <property type="entry name" value="Metalloproteases ('zincins'), catalytic domain"/>
    <property type="match status" value="1"/>
</dbReference>
<dbReference type="EC" id="3.4.24.-" evidence="7"/>
<dbReference type="InterPro" id="IPR034035">
    <property type="entry name" value="Astacin-like_dom"/>
</dbReference>
<dbReference type="InterPro" id="IPR001506">
    <property type="entry name" value="Peptidase_M12A"/>
</dbReference>
<dbReference type="PANTHER" id="PTHR10127">
    <property type="entry name" value="DISCOIDIN, CUB, EGF, LAMININ , AND ZINC METALLOPROTEASE DOMAIN CONTAINING"/>
    <property type="match status" value="1"/>
</dbReference>
<evidence type="ECO:0000256" key="5">
    <source>
        <dbReference type="ARBA" id="ARBA00023049"/>
    </source>
</evidence>
<keyword evidence="1 6" id="KW-0645">Protease</keyword>
<feature type="active site" evidence="6">
    <location>
        <position position="187"/>
    </location>
</feature>
<feature type="binding site" evidence="6">
    <location>
        <position position="190"/>
    </location>
    <ligand>
        <name>Zn(2+)</name>
        <dbReference type="ChEBI" id="CHEBI:29105"/>
        <note>catalytic</note>
    </ligand>
</feature>
<keyword evidence="4 6" id="KW-0862">Zinc</keyword>
<accession>A0A817U2F0</accession>
<evidence type="ECO:0000256" key="2">
    <source>
        <dbReference type="ARBA" id="ARBA00022723"/>
    </source>
</evidence>
<evidence type="ECO:0000256" key="4">
    <source>
        <dbReference type="ARBA" id="ARBA00022833"/>
    </source>
</evidence>
<dbReference type="GO" id="GO:0004222">
    <property type="term" value="F:metalloendopeptidase activity"/>
    <property type="evidence" value="ECO:0007669"/>
    <property type="project" value="UniProtKB-UniRule"/>
</dbReference>
<evidence type="ECO:0000259" key="8">
    <source>
        <dbReference type="PROSITE" id="PS51864"/>
    </source>
</evidence>
<sequence length="319" mass="35941">MKTSTNALKYLITILILLENRPDYIKKIFIVYLNNFYDALILPTNYNAALKEEAASAELSPEQMGGHYQGDMIFPEDVSRGAAHRPSSQRWPNGIIPYDMTSSIFVNHSLLIVDAMRRMENLTRVGNRSCIQFRPKTSNDAIFITIQNGTGCSAYVGYLQNITLNRTVTLMHTPTSTCMITGIIQHELLHVLGFFHEQSRPDRDDYVSIQWNNILTGTEFNFEKYTTEDIDTLRTSYEYGSVMHYQANAFSANGLNTIIPTKDPNAVLGQRIGMSPIDILEVQRYYGCVPIPSAAVHQQNTISMSSTISMGIVLILLLH</sequence>
<gene>
    <name evidence="9" type="ORF">FME351_LOCUS1787</name>
</gene>
<feature type="domain" description="Peptidase M12A" evidence="8">
    <location>
        <begin position="82"/>
        <end position="289"/>
    </location>
</feature>
<dbReference type="CDD" id="cd04280">
    <property type="entry name" value="ZnMc_astacin_like"/>
    <property type="match status" value="1"/>
</dbReference>
<keyword evidence="5 6" id="KW-0482">Metalloprotease</keyword>
<evidence type="ECO:0000313" key="10">
    <source>
        <dbReference type="Proteomes" id="UP000663869"/>
    </source>
</evidence>